<keyword evidence="5 15" id="KW-0808">Transferase</keyword>
<evidence type="ECO:0000256" key="9">
    <source>
        <dbReference type="ARBA" id="ARBA00022763"/>
    </source>
</evidence>
<dbReference type="InterPro" id="IPR043128">
    <property type="entry name" value="Rev_trsase/Diguanyl_cyclase"/>
</dbReference>
<evidence type="ECO:0000313" key="18">
    <source>
        <dbReference type="Proteomes" id="UP000295722"/>
    </source>
</evidence>
<reference evidence="17 18" key="1">
    <citation type="submission" date="2019-03" db="EMBL/GenBank/DDBJ databases">
        <title>Paraburkholderia sp. 4M-K11, isolated from subtropical forest soil.</title>
        <authorList>
            <person name="Gao Z.-H."/>
            <person name="Qiu L.-H."/>
        </authorList>
    </citation>
    <scope>NUCLEOTIDE SEQUENCE [LARGE SCALE GENOMIC DNA]</scope>
    <source>
        <strain evidence="17 18">4M-K11</strain>
    </source>
</reference>
<dbReference type="GO" id="GO:0042276">
    <property type="term" value="P:error-prone translesion synthesis"/>
    <property type="evidence" value="ECO:0007669"/>
    <property type="project" value="TreeGrafter"/>
</dbReference>
<evidence type="ECO:0000256" key="6">
    <source>
        <dbReference type="ARBA" id="ARBA00022695"/>
    </source>
</evidence>
<evidence type="ECO:0000256" key="13">
    <source>
        <dbReference type="ARBA" id="ARBA00023204"/>
    </source>
</evidence>
<dbReference type="InterPro" id="IPR043502">
    <property type="entry name" value="DNA/RNA_pol_sf"/>
</dbReference>
<protein>
    <recommendedName>
        <fullName evidence="15">DNA polymerase IV</fullName>
        <shortName evidence="15">Pol IV</shortName>
        <ecNumber evidence="15">2.7.7.7</ecNumber>
    </recommendedName>
</protein>
<evidence type="ECO:0000256" key="5">
    <source>
        <dbReference type="ARBA" id="ARBA00022679"/>
    </source>
</evidence>
<comment type="similarity">
    <text evidence="2 15">Belongs to the DNA polymerase type-Y family.</text>
</comment>
<comment type="caution">
    <text evidence="17">The sequence shown here is derived from an EMBL/GenBank/DDBJ whole genome shotgun (WGS) entry which is preliminary data.</text>
</comment>
<dbReference type="InterPro" id="IPR053848">
    <property type="entry name" value="IMS_HHH_1"/>
</dbReference>
<dbReference type="RefSeq" id="WP_133197098.1">
    <property type="nucleotide sequence ID" value="NZ_JBHUCW010000022.1"/>
</dbReference>
<evidence type="ECO:0000313" key="17">
    <source>
        <dbReference type="EMBL" id="TDG21189.1"/>
    </source>
</evidence>
<dbReference type="GO" id="GO:0003684">
    <property type="term" value="F:damaged DNA binding"/>
    <property type="evidence" value="ECO:0007669"/>
    <property type="project" value="InterPro"/>
</dbReference>
<feature type="domain" description="UmuC" evidence="16">
    <location>
        <begin position="8"/>
        <end position="206"/>
    </location>
</feature>
<comment type="catalytic activity">
    <reaction evidence="14 15">
        <text>DNA(n) + a 2'-deoxyribonucleoside 5'-triphosphate = DNA(n+1) + diphosphate</text>
        <dbReference type="Rhea" id="RHEA:22508"/>
        <dbReference type="Rhea" id="RHEA-COMP:17339"/>
        <dbReference type="Rhea" id="RHEA-COMP:17340"/>
        <dbReference type="ChEBI" id="CHEBI:33019"/>
        <dbReference type="ChEBI" id="CHEBI:61560"/>
        <dbReference type="ChEBI" id="CHEBI:173112"/>
        <dbReference type="EC" id="2.7.7.7"/>
    </reaction>
</comment>
<dbReference type="PANTHER" id="PTHR11076">
    <property type="entry name" value="DNA REPAIR POLYMERASE UMUC / TRANSFERASE FAMILY MEMBER"/>
    <property type="match status" value="1"/>
</dbReference>
<keyword evidence="3 15" id="KW-0515">Mutator protein</keyword>
<evidence type="ECO:0000256" key="4">
    <source>
        <dbReference type="ARBA" id="ARBA00022490"/>
    </source>
</evidence>
<dbReference type="OrthoDB" id="9808813at2"/>
<dbReference type="SUPFAM" id="SSF100879">
    <property type="entry name" value="Lesion bypass DNA polymerase (Y-family), little finger domain"/>
    <property type="match status" value="1"/>
</dbReference>
<dbReference type="EMBL" id="SMRP01000012">
    <property type="protein sequence ID" value="TDG21189.1"/>
    <property type="molecule type" value="Genomic_DNA"/>
</dbReference>
<dbReference type="Proteomes" id="UP000295722">
    <property type="component" value="Unassembled WGS sequence"/>
</dbReference>
<keyword evidence="12 15" id="KW-0238">DNA-binding</keyword>
<comment type="subcellular location">
    <subcellularLocation>
        <location evidence="1 15">Cytoplasm</location>
    </subcellularLocation>
</comment>
<proteinExistence type="inferred from homology"/>
<dbReference type="FunFam" id="3.30.1490.100:FF:000004">
    <property type="entry name" value="DNA polymerase IV"/>
    <property type="match status" value="1"/>
</dbReference>
<dbReference type="GO" id="GO:0005829">
    <property type="term" value="C:cytosol"/>
    <property type="evidence" value="ECO:0007669"/>
    <property type="project" value="TreeGrafter"/>
</dbReference>
<dbReference type="GO" id="GO:0000287">
    <property type="term" value="F:magnesium ion binding"/>
    <property type="evidence" value="ECO:0007669"/>
    <property type="project" value="UniProtKB-UniRule"/>
</dbReference>
<dbReference type="Gene3D" id="3.30.1490.100">
    <property type="entry name" value="DNA polymerase, Y-family, little finger domain"/>
    <property type="match status" value="1"/>
</dbReference>
<dbReference type="EC" id="2.7.7.7" evidence="15"/>
<feature type="site" description="Substrate discrimination" evidence="15">
    <location>
        <position position="17"/>
    </location>
</feature>
<dbReference type="Pfam" id="PF00817">
    <property type="entry name" value="IMS"/>
    <property type="match status" value="1"/>
</dbReference>
<dbReference type="GO" id="GO:0006261">
    <property type="term" value="P:DNA-templated DNA replication"/>
    <property type="evidence" value="ECO:0007669"/>
    <property type="project" value="UniProtKB-UniRule"/>
</dbReference>
<keyword evidence="8 15" id="KW-0479">Metal-binding</keyword>
<dbReference type="Gene3D" id="3.30.70.270">
    <property type="match status" value="1"/>
</dbReference>
<dbReference type="HAMAP" id="MF_01113">
    <property type="entry name" value="DNApol_IV"/>
    <property type="match status" value="1"/>
</dbReference>
<evidence type="ECO:0000256" key="10">
    <source>
        <dbReference type="ARBA" id="ARBA00022842"/>
    </source>
</evidence>
<feature type="active site" evidence="15">
    <location>
        <position position="128"/>
    </location>
</feature>
<comment type="cofactor">
    <cofactor evidence="15">
        <name>Mg(2+)</name>
        <dbReference type="ChEBI" id="CHEBI:18420"/>
    </cofactor>
    <text evidence="15">Binds 2 magnesium ions per subunit.</text>
</comment>
<evidence type="ECO:0000256" key="7">
    <source>
        <dbReference type="ARBA" id="ARBA00022705"/>
    </source>
</evidence>
<keyword evidence="18" id="KW-1185">Reference proteome</keyword>
<evidence type="ECO:0000256" key="12">
    <source>
        <dbReference type="ARBA" id="ARBA00023125"/>
    </source>
</evidence>
<dbReference type="GO" id="GO:0006281">
    <property type="term" value="P:DNA repair"/>
    <property type="evidence" value="ECO:0007669"/>
    <property type="project" value="UniProtKB-UniRule"/>
</dbReference>
<dbReference type="InterPro" id="IPR050116">
    <property type="entry name" value="DNA_polymerase-Y"/>
</dbReference>
<dbReference type="SUPFAM" id="SSF56672">
    <property type="entry name" value="DNA/RNA polymerases"/>
    <property type="match status" value="1"/>
</dbReference>
<dbReference type="CDD" id="cd03586">
    <property type="entry name" value="PolY_Pol_IV_kappa"/>
    <property type="match status" value="1"/>
</dbReference>
<dbReference type="AlphaFoldDB" id="A0A4R5M5P0"/>
<organism evidence="17 18">
    <name type="scientific">Paraburkholderia silviterrae</name>
    <dbReference type="NCBI Taxonomy" id="2528715"/>
    <lineage>
        <taxon>Bacteria</taxon>
        <taxon>Pseudomonadati</taxon>
        <taxon>Pseudomonadota</taxon>
        <taxon>Betaproteobacteria</taxon>
        <taxon>Burkholderiales</taxon>
        <taxon>Burkholderiaceae</taxon>
        <taxon>Paraburkholderia</taxon>
    </lineage>
</organism>
<accession>A0A4R5M5P0</accession>
<dbReference type="GO" id="GO:0009432">
    <property type="term" value="P:SOS response"/>
    <property type="evidence" value="ECO:0007669"/>
    <property type="project" value="TreeGrafter"/>
</dbReference>
<keyword evidence="10 15" id="KW-0460">Magnesium</keyword>
<keyword evidence="6 15" id="KW-0548">Nucleotidyltransferase</keyword>
<evidence type="ECO:0000256" key="3">
    <source>
        <dbReference type="ARBA" id="ARBA00022457"/>
    </source>
</evidence>
<comment type="function">
    <text evidence="15">Poorly processive, error-prone DNA polymerase involved in untargeted mutagenesis. Copies undamaged DNA at stalled replication forks, which arise in vivo from mismatched or misaligned primer ends. These misaligned primers can be extended by PolIV. Exhibits no 3'-5' exonuclease (proofreading) activity. May be involved in translesional synthesis, in conjunction with the beta clamp from PolIII.</text>
</comment>
<dbReference type="InterPro" id="IPR001126">
    <property type="entry name" value="UmuC"/>
</dbReference>
<dbReference type="InterPro" id="IPR036775">
    <property type="entry name" value="DNA_pol_Y-fam_lit_finger_sf"/>
</dbReference>
<name>A0A4R5M5P0_9BURK</name>
<dbReference type="Pfam" id="PF21999">
    <property type="entry name" value="IMS_HHH_1"/>
    <property type="match status" value="1"/>
</dbReference>
<dbReference type="GO" id="GO:0003887">
    <property type="term" value="F:DNA-directed DNA polymerase activity"/>
    <property type="evidence" value="ECO:0007669"/>
    <property type="project" value="UniProtKB-UniRule"/>
</dbReference>
<evidence type="ECO:0000256" key="8">
    <source>
        <dbReference type="ARBA" id="ARBA00022723"/>
    </source>
</evidence>
<keyword evidence="4 15" id="KW-0963">Cytoplasm</keyword>
<evidence type="ECO:0000256" key="15">
    <source>
        <dbReference type="HAMAP-Rule" id="MF_01113"/>
    </source>
</evidence>
<keyword evidence="13 15" id="KW-0234">DNA repair</keyword>
<dbReference type="InterPro" id="IPR022880">
    <property type="entry name" value="DNApol_IV"/>
</dbReference>
<evidence type="ECO:0000256" key="11">
    <source>
        <dbReference type="ARBA" id="ARBA00022932"/>
    </source>
</evidence>
<evidence type="ECO:0000259" key="16">
    <source>
        <dbReference type="PROSITE" id="PS50173"/>
    </source>
</evidence>
<dbReference type="Gene3D" id="1.10.150.20">
    <property type="entry name" value="5' to 3' exonuclease, C-terminal subdomain"/>
    <property type="match status" value="1"/>
</dbReference>
<sequence>MGDRPRRIAHLDMDAFYASVELLRYPELRGQPVVIGGGRNAVPETLPDGTRRFARLRDYVGRGVVTTSTYEARALGVFSAMGMMKAAQLAPDAFLLPTDFDAYRHYSRLFKDAVHTFTDRIEDRGIDEIYVDLTDLEGESRALGSRIKAAVRQATGLTCSIAIAPNKLLAKIGSELDKPDGLTILAMADLESRIWPLAAKKVNGIGPRASERLDSIGIYTVGDLAAADLGLLQEHFGRKYAAWLARIARGLDERVVVVSSEPKSMSRETTFERDMHVHKDRAVLTPALTALCERLAGDLARKGYSGRTVGVKIKFADFKVVTRDLSLPEALADAASIRRAAGACLKRVLLDRRIRLIGVRVSALERAIESKSLAVPTQGLLPFDC</sequence>
<feature type="binding site" evidence="15">
    <location>
        <position position="127"/>
    </location>
    <ligand>
        <name>Mg(2+)</name>
        <dbReference type="ChEBI" id="CHEBI:18420"/>
    </ligand>
</feature>
<comment type="subunit">
    <text evidence="15">Monomer.</text>
</comment>
<dbReference type="Gene3D" id="3.40.1170.60">
    <property type="match status" value="1"/>
</dbReference>
<dbReference type="PROSITE" id="PS50173">
    <property type="entry name" value="UMUC"/>
    <property type="match status" value="1"/>
</dbReference>
<dbReference type="NCBIfam" id="NF002677">
    <property type="entry name" value="PRK02406.1"/>
    <property type="match status" value="1"/>
</dbReference>
<gene>
    <name evidence="15 17" type="primary">dinB</name>
    <name evidence="17" type="ORF">EYW47_22755</name>
</gene>
<keyword evidence="11 15" id="KW-0239">DNA-directed DNA polymerase</keyword>
<evidence type="ECO:0000256" key="2">
    <source>
        <dbReference type="ARBA" id="ARBA00010945"/>
    </source>
</evidence>
<keyword evidence="9 15" id="KW-0227">DNA damage</keyword>
<evidence type="ECO:0000256" key="1">
    <source>
        <dbReference type="ARBA" id="ARBA00004496"/>
    </source>
</evidence>
<feature type="binding site" evidence="15">
    <location>
        <position position="12"/>
    </location>
    <ligand>
        <name>Mg(2+)</name>
        <dbReference type="ChEBI" id="CHEBI:18420"/>
    </ligand>
</feature>
<evidence type="ECO:0000256" key="14">
    <source>
        <dbReference type="ARBA" id="ARBA00049244"/>
    </source>
</evidence>
<dbReference type="Pfam" id="PF11799">
    <property type="entry name" value="IMS_C"/>
    <property type="match status" value="1"/>
</dbReference>
<dbReference type="PANTHER" id="PTHR11076:SF33">
    <property type="entry name" value="DNA POLYMERASE KAPPA"/>
    <property type="match status" value="1"/>
</dbReference>
<keyword evidence="7 15" id="KW-0235">DNA replication</keyword>
<dbReference type="InterPro" id="IPR017961">
    <property type="entry name" value="DNA_pol_Y-fam_little_finger"/>
</dbReference>